<organism evidence="2 3">
    <name type="scientific">Pleurodeles waltl</name>
    <name type="common">Iberian ribbed newt</name>
    <dbReference type="NCBI Taxonomy" id="8319"/>
    <lineage>
        <taxon>Eukaryota</taxon>
        <taxon>Metazoa</taxon>
        <taxon>Chordata</taxon>
        <taxon>Craniata</taxon>
        <taxon>Vertebrata</taxon>
        <taxon>Euteleostomi</taxon>
        <taxon>Amphibia</taxon>
        <taxon>Batrachia</taxon>
        <taxon>Caudata</taxon>
        <taxon>Salamandroidea</taxon>
        <taxon>Salamandridae</taxon>
        <taxon>Pleurodelinae</taxon>
        <taxon>Pleurodeles</taxon>
    </lineage>
</organism>
<feature type="compositionally biased region" description="Polar residues" evidence="1">
    <location>
        <begin position="115"/>
        <end position="126"/>
    </location>
</feature>
<proteinExistence type="predicted"/>
<evidence type="ECO:0000313" key="2">
    <source>
        <dbReference type="EMBL" id="KAJ1205861.1"/>
    </source>
</evidence>
<sequence length="165" mass="18066">MRGGWAVANAGVGELLQCPDDEGEKSEAEGANFNIANMGKAEGRQVKLQFEQRKALRHLPENTPDSEDRAFDSPQKELDMKTLVVAIKDVPAQGSDFSEGECHEEGHMHAEKPNDSGSQESPTHAANMSPAVTHFTDAVNEGVEEITPNVIQETVVMPRRLRGRF</sequence>
<reference evidence="2" key="1">
    <citation type="journal article" date="2022" name="bioRxiv">
        <title>Sequencing and chromosome-scale assembly of the giantPleurodeles waltlgenome.</title>
        <authorList>
            <person name="Brown T."/>
            <person name="Elewa A."/>
            <person name="Iarovenko S."/>
            <person name="Subramanian E."/>
            <person name="Araus A.J."/>
            <person name="Petzold A."/>
            <person name="Susuki M."/>
            <person name="Suzuki K.-i.T."/>
            <person name="Hayashi T."/>
            <person name="Toyoda A."/>
            <person name="Oliveira C."/>
            <person name="Osipova E."/>
            <person name="Leigh N.D."/>
            <person name="Simon A."/>
            <person name="Yun M.H."/>
        </authorList>
    </citation>
    <scope>NUCLEOTIDE SEQUENCE</scope>
    <source>
        <strain evidence="2">20211129_DDA</strain>
        <tissue evidence="2">Liver</tissue>
    </source>
</reference>
<feature type="region of interest" description="Disordered" evidence="1">
    <location>
        <begin position="91"/>
        <end position="129"/>
    </location>
</feature>
<dbReference type="EMBL" id="JANPWB010000002">
    <property type="protein sequence ID" value="KAJ1205861.1"/>
    <property type="molecule type" value="Genomic_DNA"/>
</dbReference>
<dbReference type="Proteomes" id="UP001066276">
    <property type="component" value="Chromosome 1_2"/>
</dbReference>
<comment type="caution">
    <text evidence="2">The sequence shown here is derived from an EMBL/GenBank/DDBJ whole genome shotgun (WGS) entry which is preliminary data.</text>
</comment>
<accession>A0AAV7VZF2</accession>
<evidence type="ECO:0000256" key="1">
    <source>
        <dbReference type="SAM" id="MobiDB-lite"/>
    </source>
</evidence>
<gene>
    <name evidence="2" type="ORF">NDU88_001286</name>
</gene>
<dbReference type="AlphaFoldDB" id="A0AAV7VZF2"/>
<evidence type="ECO:0000313" key="3">
    <source>
        <dbReference type="Proteomes" id="UP001066276"/>
    </source>
</evidence>
<protein>
    <submittedName>
        <fullName evidence="2">Uncharacterized protein</fullName>
    </submittedName>
</protein>
<keyword evidence="3" id="KW-1185">Reference proteome</keyword>
<feature type="region of interest" description="Disordered" evidence="1">
    <location>
        <begin position="56"/>
        <end position="77"/>
    </location>
</feature>
<name>A0AAV7VZF2_PLEWA</name>
<feature type="compositionally biased region" description="Basic and acidic residues" evidence="1">
    <location>
        <begin position="100"/>
        <end position="114"/>
    </location>
</feature>